<sequence length="336" mass="37776">RHDGHSFEKKYRVNNVLGKGGFGTVYAGTRIRDGIPVAIKHIEHEKITSWEQYQGRPIPLEIVLLEKTSHIRGVIKMLDWYEHGGSFVIVMERPETVKDLFDYITERVSLDERLARLFFRQVVETIQECHRAGVLHRDIKDENILVDLRTLTLKLVDFGSGAYFKDSTYTDFTGTRVYSPPEWINSNCYDGLAATVWSLGVLLYDMVCGDIPFENDEQIVRGRLSFQRKLSHECQDLIRKCLAHNASSRITLEEILCHPWISAKLDSTITCSSLGVDIPGIHSDSMLSMMMPSRRSLSSLLLSSNHPSSSSVTGPDSQSSSSASSPTSASSQNSLY</sequence>
<reference evidence="16" key="1">
    <citation type="submission" date="2022-12" db="EMBL/GenBank/DDBJ databases">
        <title>Genome assemblies of Blomia tropicalis.</title>
        <authorList>
            <person name="Cui Y."/>
        </authorList>
    </citation>
    <scope>NUCLEOTIDE SEQUENCE</scope>
    <source>
        <tissue evidence="16">Adult mites</tissue>
    </source>
</reference>
<keyword evidence="9" id="KW-1035">Host cytoplasm</keyword>
<dbReference type="EC" id="2.7.11.1" evidence="2"/>
<protein>
    <recommendedName>
        <fullName evidence="3">Serine/threonine-protein kinase 1</fullName>
        <ecNumber evidence="2">2.7.11.1</ecNumber>
    </recommendedName>
</protein>
<evidence type="ECO:0000256" key="10">
    <source>
        <dbReference type="ARBA" id="ARBA00047899"/>
    </source>
</evidence>
<proteinExistence type="inferred from homology"/>
<dbReference type="Proteomes" id="UP001142055">
    <property type="component" value="Chromosome 1"/>
</dbReference>
<dbReference type="PROSITE" id="PS00107">
    <property type="entry name" value="PROTEIN_KINASE_ATP"/>
    <property type="match status" value="1"/>
</dbReference>
<evidence type="ECO:0000313" key="16">
    <source>
        <dbReference type="EMBL" id="KAJ6223056.1"/>
    </source>
</evidence>
<dbReference type="PANTHER" id="PTHR22984">
    <property type="entry name" value="SERINE/THREONINE-PROTEIN KINASE PIM"/>
    <property type="match status" value="1"/>
</dbReference>
<keyword evidence="4 13" id="KW-0723">Serine/threonine-protein kinase</keyword>
<evidence type="ECO:0000256" key="4">
    <source>
        <dbReference type="ARBA" id="ARBA00022527"/>
    </source>
</evidence>
<comment type="catalytic activity">
    <reaction evidence="10">
        <text>L-threonyl-[protein] + ATP = O-phospho-L-threonyl-[protein] + ADP + H(+)</text>
        <dbReference type="Rhea" id="RHEA:46608"/>
        <dbReference type="Rhea" id="RHEA-COMP:11060"/>
        <dbReference type="Rhea" id="RHEA-COMP:11605"/>
        <dbReference type="ChEBI" id="CHEBI:15378"/>
        <dbReference type="ChEBI" id="CHEBI:30013"/>
        <dbReference type="ChEBI" id="CHEBI:30616"/>
        <dbReference type="ChEBI" id="CHEBI:61977"/>
        <dbReference type="ChEBI" id="CHEBI:456216"/>
        <dbReference type="EC" id="2.7.11.1"/>
    </reaction>
</comment>
<dbReference type="InterPro" id="IPR008271">
    <property type="entry name" value="Ser/Thr_kinase_AS"/>
</dbReference>
<dbReference type="FunFam" id="3.30.200.20:FF:000547">
    <property type="entry name" value="Serine/threonine-protein kinase prk-2"/>
    <property type="match status" value="1"/>
</dbReference>
<feature type="domain" description="Protein kinase" evidence="15">
    <location>
        <begin position="11"/>
        <end position="261"/>
    </location>
</feature>
<evidence type="ECO:0000313" key="17">
    <source>
        <dbReference type="Proteomes" id="UP001142055"/>
    </source>
</evidence>
<evidence type="ECO:0000256" key="11">
    <source>
        <dbReference type="ARBA" id="ARBA00048679"/>
    </source>
</evidence>
<evidence type="ECO:0000256" key="9">
    <source>
        <dbReference type="ARBA" id="ARBA00023200"/>
    </source>
</evidence>
<dbReference type="GO" id="GO:0005524">
    <property type="term" value="F:ATP binding"/>
    <property type="evidence" value="ECO:0007669"/>
    <property type="project" value="UniProtKB-UniRule"/>
</dbReference>
<feature type="non-terminal residue" evidence="16">
    <location>
        <position position="1"/>
    </location>
</feature>
<keyword evidence="6 12" id="KW-0547">Nucleotide-binding</keyword>
<evidence type="ECO:0000256" key="13">
    <source>
        <dbReference type="RuleBase" id="RU000304"/>
    </source>
</evidence>
<dbReference type="InterPro" id="IPR011009">
    <property type="entry name" value="Kinase-like_dom_sf"/>
</dbReference>
<dbReference type="Gene3D" id="1.10.510.10">
    <property type="entry name" value="Transferase(Phosphotransferase) domain 1"/>
    <property type="match status" value="1"/>
</dbReference>
<dbReference type="InterPro" id="IPR017441">
    <property type="entry name" value="Protein_kinase_ATP_BS"/>
</dbReference>
<feature type="binding site" evidence="12">
    <location>
        <position position="40"/>
    </location>
    <ligand>
        <name>ATP</name>
        <dbReference type="ChEBI" id="CHEBI:30616"/>
    </ligand>
</feature>
<dbReference type="CDD" id="cd14005">
    <property type="entry name" value="STKc_PIM"/>
    <property type="match status" value="1"/>
</dbReference>
<evidence type="ECO:0000256" key="5">
    <source>
        <dbReference type="ARBA" id="ARBA00022679"/>
    </source>
</evidence>
<dbReference type="InterPro" id="IPR000719">
    <property type="entry name" value="Prot_kinase_dom"/>
</dbReference>
<dbReference type="EMBL" id="JAPWDV010000001">
    <property type="protein sequence ID" value="KAJ6223056.1"/>
    <property type="molecule type" value="Genomic_DNA"/>
</dbReference>
<dbReference type="AlphaFoldDB" id="A0A9Q0RQS7"/>
<keyword evidence="8 12" id="KW-0067">ATP-binding</keyword>
<accession>A0A9Q0RQS7</accession>
<evidence type="ECO:0000259" key="15">
    <source>
        <dbReference type="PROSITE" id="PS50011"/>
    </source>
</evidence>
<dbReference type="Gene3D" id="3.30.200.20">
    <property type="entry name" value="Phosphorylase Kinase, domain 1"/>
    <property type="match status" value="1"/>
</dbReference>
<evidence type="ECO:0000256" key="14">
    <source>
        <dbReference type="SAM" id="MobiDB-lite"/>
    </source>
</evidence>
<feature type="region of interest" description="Disordered" evidence="14">
    <location>
        <begin position="300"/>
        <end position="336"/>
    </location>
</feature>
<organism evidence="16 17">
    <name type="scientific">Blomia tropicalis</name>
    <name type="common">Mite</name>
    <dbReference type="NCBI Taxonomy" id="40697"/>
    <lineage>
        <taxon>Eukaryota</taxon>
        <taxon>Metazoa</taxon>
        <taxon>Ecdysozoa</taxon>
        <taxon>Arthropoda</taxon>
        <taxon>Chelicerata</taxon>
        <taxon>Arachnida</taxon>
        <taxon>Acari</taxon>
        <taxon>Acariformes</taxon>
        <taxon>Sarcoptiformes</taxon>
        <taxon>Astigmata</taxon>
        <taxon>Glycyphagoidea</taxon>
        <taxon>Echimyopodidae</taxon>
        <taxon>Blomia</taxon>
    </lineage>
</organism>
<evidence type="ECO:0000256" key="1">
    <source>
        <dbReference type="ARBA" id="ARBA00004192"/>
    </source>
</evidence>
<evidence type="ECO:0000256" key="6">
    <source>
        <dbReference type="ARBA" id="ARBA00022741"/>
    </source>
</evidence>
<dbReference type="SMART" id="SM00220">
    <property type="entry name" value="S_TKc"/>
    <property type="match status" value="1"/>
</dbReference>
<keyword evidence="5" id="KW-0808">Transferase</keyword>
<dbReference type="GO" id="GO:0005737">
    <property type="term" value="C:cytoplasm"/>
    <property type="evidence" value="ECO:0007669"/>
    <property type="project" value="TreeGrafter"/>
</dbReference>
<evidence type="ECO:0000256" key="2">
    <source>
        <dbReference type="ARBA" id="ARBA00012513"/>
    </source>
</evidence>
<evidence type="ECO:0000256" key="3">
    <source>
        <dbReference type="ARBA" id="ARBA00016885"/>
    </source>
</evidence>
<dbReference type="PANTHER" id="PTHR22984:SF25">
    <property type="entry name" value="PROTEIN KINASE DOMAIN-CONTAINING PROTEIN"/>
    <property type="match status" value="1"/>
</dbReference>
<dbReference type="SUPFAM" id="SSF56112">
    <property type="entry name" value="Protein kinase-like (PK-like)"/>
    <property type="match status" value="1"/>
</dbReference>
<keyword evidence="7" id="KW-0418">Kinase</keyword>
<gene>
    <name evidence="16" type="ORF">RDWZM_001601</name>
</gene>
<name>A0A9Q0RQS7_BLOTA</name>
<dbReference type="OMA" id="WGTINGT"/>
<dbReference type="PROSITE" id="PS50011">
    <property type="entry name" value="PROTEIN_KINASE_DOM"/>
    <property type="match status" value="1"/>
</dbReference>
<dbReference type="FunFam" id="1.10.510.10:FF:000708">
    <property type="entry name" value="serine/threonine-protein kinase par-1-like"/>
    <property type="match status" value="1"/>
</dbReference>
<comment type="similarity">
    <text evidence="13">Belongs to the protein kinase superfamily.</text>
</comment>
<comment type="subcellular location">
    <subcellularLocation>
        <location evidence="1">Host cytoplasm</location>
    </subcellularLocation>
</comment>
<dbReference type="GO" id="GO:0004674">
    <property type="term" value="F:protein serine/threonine kinase activity"/>
    <property type="evidence" value="ECO:0007669"/>
    <property type="project" value="UniProtKB-KW"/>
</dbReference>
<comment type="caution">
    <text evidence="16">The sequence shown here is derived from an EMBL/GenBank/DDBJ whole genome shotgun (WGS) entry which is preliminary data.</text>
</comment>
<dbReference type="InterPro" id="IPR051138">
    <property type="entry name" value="PIM_Ser/Thr_kinase"/>
</dbReference>
<dbReference type="Pfam" id="PF00069">
    <property type="entry name" value="Pkinase"/>
    <property type="match status" value="1"/>
</dbReference>
<comment type="catalytic activity">
    <reaction evidence="11">
        <text>L-seryl-[protein] + ATP = O-phospho-L-seryl-[protein] + ADP + H(+)</text>
        <dbReference type="Rhea" id="RHEA:17989"/>
        <dbReference type="Rhea" id="RHEA-COMP:9863"/>
        <dbReference type="Rhea" id="RHEA-COMP:11604"/>
        <dbReference type="ChEBI" id="CHEBI:15378"/>
        <dbReference type="ChEBI" id="CHEBI:29999"/>
        <dbReference type="ChEBI" id="CHEBI:30616"/>
        <dbReference type="ChEBI" id="CHEBI:83421"/>
        <dbReference type="ChEBI" id="CHEBI:456216"/>
        <dbReference type="EC" id="2.7.11.1"/>
    </reaction>
</comment>
<evidence type="ECO:0000256" key="12">
    <source>
        <dbReference type="PROSITE-ProRule" id="PRU10141"/>
    </source>
</evidence>
<evidence type="ECO:0000256" key="7">
    <source>
        <dbReference type="ARBA" id="ARBA00022777"/>
    </source>
</evidence>
<dbReference type="GO" id="GO:0030430">
    <property type="term" value="C:host cell cytoplasm"/>
    <property type="evidence" value="ECO:0007669"/>
    <property type="project" value="UniProtKB-SubCell"/>
</dbReference>
<keyword evidence="17" id="KW-1185">Reference proteome</keyword>
<dbReference type="PROSITE" id="PS00108">
    <property type="entry name" value="PROTEIN_KINASE_ST"/>
    <property type="match status" value="1"/>
</dbReference>
<evidence type="ECO:0000256" key="8">
    <source>
        <dbReference type="ARBA" id="ARBA00022840"/>
    </source>
</evidence>